<dbReference type="EMBL" id="MF773750">
    <property type="protein sequence ID" value="ATE84807.1"/>
    <property type="molecule type" value="Genomic_DNA"/>
</dbReference>
<feature type="domain" description="PD-(D/E)XK endonuclease-like" evidence="2">
    <location>
        <begin position="21"/>
        <end position="270"/>
    </location>
</feature>
<dbReference type="GO" id="GO:0004527">
    <property type="term" value="F:exonuclease activity"/>
    <property type="evidence" value="ECO:0007669"/>
    <property type="project" value="UniProtKB-KW"/>
</dbReference>
<keyword evidence="3" id="KW-0269">Exonuclease</keyword>
<sequence>MTAALPITGPDPFGPPRKHRSVSQLKQYERCPYSYYLARVLKVWQRPAAWTAQGSAVHEAIEAWERSGRTMSLEEMTAVFRKSYDRYINESCADTPNFKAWFASGPYDGKRDITRREDIGQDQCEKYITWAESHPEEVIWIAPDGTPGIELSFDIDLDGVLIRGYIDAVLAVDDVLRVRDHKTGNQPGDDFQLGVYAVALAETYGIEAPTIGDYWMGRAGKPTYPFDLTDWPRDRVAEAFGELEDNIKAERFDPLPEPDKCKFCDVAHACSFAVG</sequence>
<evidence type="ECO:0000256" key="1">
    <source>
        <dbReference type="SAM" id="MobiDB-lite"/>
    </source>
</evidence>
<organism evidence="3 4">
    <name type="scientific">Mycobacterium phage OKCentral2016</name>
    <dbReference type="NCBI Taxonomy" id="2040289"/>
    <lineage>
        <taxon>Viruses</taxon>
        <taxon>Duplodnaviria</taxon>
        <taxon>Heunggongvirae</taxon>
        <taxon>Uroviricota</taxon>
        <taxon>Caudoviricetes</taxon>
        <taxon>Fromanvirus</taxon>
        <taxon>Fromanvirus goose</taxon>
    </lineage>
</organism>
<dbReference type="InterPro" id="IPR011604">
    <property type="entry name" value="PDDEXK-like_dom_sf"/>
</dbReference>
<name>A0A291AV19_9CAUD</name>
<dbReference type="InterPro" id="IPR038726">
    <property type="entry name" value="PDDEXK_AddAB-type"/>
</dbReference>
<dbReference type="Gene3D" id="3.90.320.10">
    <property type="match status" value="1"/>
</dbReference>
<dbReference type="SUPFAM" id="SSF52980">
    <property type="entry name" value="Restriction endonuclease-like"/>
    <property type="match status" value="1"/>
</dbReference>
<reference evidence="3 4" key="1">
    <citation type="submission" date="2017-08" db="EMBL/GenBank/DDBJ databases">
        <authorList>
            <person name="Patton C.J."/>
            <person name="Kotturi H."/>
            <person name="Stoner T.H."/>
            <person name="Garlena R.A."/>
            <person name="Russell D.A."/>
            <person name="Hatfull G.F."/>
        </authorList>
    </citation>
    <scope>NUCLEOTIDE SEQUENCE [LARGE SCALE GENOMIC DNA]</scope>
</reference>
<feature type="region of interest" description="Disordered" evidence="1">
    <location>
        <begin position="1"/>
        <end position="21"/>
    </location>
</feature>
<gene>
    <name evidence="3" type="primary">66</name>
    <name evidence="3" type="ORF">OKCENTRAL2016_66</name>
</gene>
<dbReference type="Pfam" id="PF12705">
    <property type="entry name" value="PDDEXK_1"/>
    <property type="match status" value="1"/>
</dbReference>
<dbReference type="Proteomes" id="UP000223409">
    <property type="component" value="Genome"/>
</dbReference>
<dbReference type="InterPro" id="IPR011335">
    <property type="entry name" value="Restrct_endonuc-II-like"/>
</dbReference>
<proteinExistence type="predicted"/>
<accession>A0A291AV19</accession>
<keyword evidence="3" id="KW-0540">Nuclease</keyword>
<keyword evidence="3" id="KW-0378">Hydrolase</keyword>
<evidence type="ECO:0000259" key="2">
    <source>
        <dbReference type="Pfam" id="PF12705"/>
    </source>
</evidence>
<protein>
    <submittedName>
        <fullName evidence="3">Cas4 exonuclease</fullName>
    </submittedName>
</protein>
<evidence type="ECO:0000313" key="4">
    <source>
        <dbReference type="Proteomes" id="UP000223409"/>
    </source>
</evidence>
<evidence type="ECO:0000313" key="3">
    <source>
        <dbReference type="EMBL" id="ATE84807.1"/>
    </source>
</evidence>